<dbReference type="Pfam" id="PF11967">
    <property type="entry name" value="RecO_N"/>
    <property type="match status" value="1"/>
</dbReference>
<dbReference type="OrthoDB" id="9797083at2"/>
<dbReference type="InterPro" id="IPR037278">
    <property type="entry name" value="ARFGAP/RecO"/>
</dbReference>
<keyword evidence="4 7" id="KW-0233">DNA recombination</keyword>
<name>A0A2N6SN07_9LACT</name>
<keyword evidence="10" id="KW-1185">Reference proteome</keyword>
<dbReference type="InterPro" id="IPR003717">
    <property type="entry name" value="RecO"/>
</dbReference>
<dbReference type="SUPFAM" id="SSF50249">
    <property type="entry name" value="Nucleic acid-binding proteins"/>
    <property type="match status" value="1"/>
</dbReference>
<dbReference type="InterPro" id="IPR042242">
    <property type="entry name" value="RecO_C"/>
</dbReference>
<dbReference type="GO" id="GO:0006310">
    <property type="term" value="P:DNA recombination"/>
    <property type="evidence" value="ECO:0007669"/>
    <property type="project" value="UniProtKB-UniRule"/>
</dbReference>
<evidence type="ECO:0000256" key="4">
    <source>
        <dbReference type="ARBA" id="ARBA00023172"/>
    </source>
</evidence>
<evidence type="ECO:0000256" key="7">
    <source>
        <dbReference type="HAMAP-Rule" id="MF_00201"/>
    </source>
</evidence>
<dbReference type="SUPFAM" id="SSF57863">
    <property type="entry name" value="ArfGap/RecO-like zinc finger"/>
    <property type="match status" value="1"/>
</dbReference>
<accession>A0A2N6SN07</accession>
<keyword evidence="3 7" id="KW-0227">DNA damage</keyword>
<dbReference type="InterPro" id="IPR012340">
    <property type="entry name" value="NA-bd_OB-fold"/>
</dbReference>
<feature type="domain" description="DNA replication/recombination mediator RecO N-terminal" evidence="8">
    <location>
        <begin position="1"/>
        <end position="77"/>
    </location>
</feature>
<dbReference type="EMBL" id="PNHE01000013">
    <property type="protein sequence ID" value="PMC58457.1"/>
    <property type="molecule type" value="Genomic_DNA"/>
</dbReference>
<evidence type="ECO:0000256" key="3">
    <source>
        <dbReference type="ARBA" id="ARBA00022763"/>
    </source>
</evidence>
<evidence type="ECO:0000313" key="10">
    <source>
        <dbReference type="Proteomes" id="UP000235682"/>
    </source>
</evidence>
<protein>
    <recommendedName>
        <fullName evidence="2 7">DNA repair protein RecO</fullName>
    </recommendedName>
    <alternativeName>
        <fullName evidence="6 7">Recombination protein O</fullName>
    </alternativeName>
</protein>
<dbReference type="InterPro" id="IPR022572">
    <property type="entry name" value="DNA_rep/recomb_RecO_N"/>
</dbReference>
<evidence type="ECO:0000256" key="2">
    <source>
        <dbReference type="ARBA" id="ARBA00021310"/>
    </source>
</evidence>
<dbReference type="RefSeq" id="WP_102227712.1">
    <property type="nucleotide sequence ID" value="NZ_PNFY01000014.1"/>
</dbReference>
<dbReference type="Gene3D" id="1.20.1440.120">
    <property type="entry name" value="Recombination protein O, C-terminal domain"/>
    <property type="match status" value="1"/>
</dbReference>
<reference evidence="9 10" key="1">
    <citation type="submission" date="2017-09" db="EMBL/GenBank/DDBJ databases">
        <title>Bacterial strain isolated from the female urinary microbiota.</title>
        <authorList>
            <person name="Thomas-White K."/>
            <person name="Kumar N."/>
            <person name="Forster S."/>
            <person name="Putonti C."/>
            <person name="Lawley T."/>
            <person name="Wolfe A.J."/>
        </authorList>
    </citation>
    <scope>NUCLEOTIDE SEQUENCE [LARGE SCALE GENOMIC DNA]</scope>
    <source>
        <strain evidence="9 10">UMB0852</strain>
    </source>
</reference>
<dbReference type="GO" id="GO:0043590">
    <property type="term" value="C:bacterial nucleoid"/>
    <property type="evidence" value="ECO:0007669"/>
    <property type="project" value="TreeGrafter"/>
</dbReference>
<dbReference type="AlphaFoldDB" id="A0A2N6SN07"/>
<dbReference type="NCBIfam" id="TIGR00613">
    <property type="entry name" value="reco"/>
    <property type="match status" value="1"/>
</dbReference>
<proteinExistence type="inferred from homology"/>
<sequence length="266" mass="30968">MNEQFDGVVLFKRPYKEKDLLVKIFTQSYGTKMFYIRRGQSANHSLAPQLMPMTYNQYIGTINEEGLSFIKEATTLSFYPAIQGDPLIYAYGTYLLQLVDASLPDETPSKEVYQMLLQVLQRMNVKEPVEILINFVELHLLKEFGVNFDWRGCAICHRQEGPFDFSVRKNGLLCQEHWIEDPVRLHIDPKAVGIARVLALVQLTQIDGIKVSPYIKEELRRLIDEIYEEYVGIRLRAKSYLDKLNQPDEFFKKQQALLKKRNHSSD</sequence>
<comment type="similarity">
    <text evidence="1 7">Belongs to the RecO family.</text>
</comment>
<organism evidence="9 10">
    <name type="scientific">Dolosicoccus paucivorans</name>
    <dbReference type="NCBI Taxonomy" id="84521"/>
    <lineage>
        <taxon>Bacteria</taxon>
        <taxon>Bacillati</taxon>
        <taxon>Bacillota</taxon>
        <taxon>Bacilli</taxon>
        <taxon>Lactobacillales</taxon>
        <taxon>Aerococcaceae</taxon>
        <taxon>Dolosicoccus</taxon>
    </lineage>
</organism>
<keyword evidence="5 7" id="KW-0234">DNA repair</keyword>
<dbReference type="PANTHER" id="PTHR33991">
    <property type="entry name" value="DNA REPAIR PROTEIN RECO"/>
    <property type="match status" value="1"/>
</dbReference>
<gene>
    <name evidence="7 9" type="primary">recO</name>
    <name evidence="9" type="ORF">CJ205_04120</name>
</gene>
<evidence type="ECO:0000313" key="9">
    <source>
        <dbReference type="EMBL" id="PMC58457.1"/>
    </source>
</evidence>
<dbReference type="PANTHER" id="PTHR33991:SF1">
    <property type="entry name" value="DNA REPAIR PROTEIN RECO"/>
    <property type="match status" value="1"/>
</dbReference>
<evidence type="ECO:0000259" key="8">
    <source>
        <dbReference type="Pfam" id="PF11967"/>
    </source>
</evidence>
<dbReference type="Pfam" id="PF02565">
    <property type="entry name" value="RecO_C"/>
    <property type="match status" value="1"/>
</dbReference>
<dbReference type="GO" id="GO:0006302">
    <property type="term" value="P:double-strand break repair"/>
    <property type="evidence" value="ECO:0007669"/>
    <property type="project" value="TreeGrafter"/>
</dbReference>
<comment type="function">
    <text evidence="7">Involved in DNA repair and RecF pathway recombination.</text>
</comment>
<dbReference type="Gene3D" id="2.40.50.140">
    <property type="entry name" value="Nucleic acid-binding proteins"/>
    <property type="match status" value="1"/>
</dbReference>
<dbReference type="STRING" id="84521.SAMN04487994_100527"/>
<evidence type="ECO:0000256" key="6">
    <source>
        <dbReference type="ARBA" id="ARBA00033409"/>
    </source>
</evidence>
<evidence type="ECO:0000256" key="1">
    <source>
        <dbReference type="ARBA" id="ARBA00007452"/>
    </source>
</evidence>
<dbReference type="Proteomes" id="UP000235682">
    <property type="component" value="Unassembled WGS sequence"/>
</dbReference>
<dbReference type="HAMAP" id="MF_00201">
    <property type="entry name" value="RecO"/>
    <property type="match status" value="1"/>
</dbReference>
<evidence type="ECO:0000256" key="5">
    <source>
        <dbReference type="ARBA" id="ARBA00023204"/>
    </source>
</evidence>
<comment type="caution">
    <text evidence="9">The sequence shown here is derived from an EMBL/GenBank/DDBJ whole genome shotgun (WGS) entry which is preliminary data.</text>
</comment>